<dbReference type="Proteomes" id="UP001066276">
    <property type="component" value="Chromosome 1_1"/>
</dbReference>
<feature type="coiled-coil region" evidence="1">
    <location>
        <begin position="59"/>
        <end position="142"/>
    </location>
</feature>
<dbReference type="AlphaFoldDB" id="A0AAV7WKG4"/>
<accession>A0AAV7WKG4</accession>
<evidence type="ECO:0000313" key="3">
    <source>
        <dbReference type="EMBL" id="KAJ1214549.1"/>
    </source>
</evidence>
<gene>
    <name evidence="3" type="ORF">NDU88_002167</name>
</gene>
<keyword evidence="1" id="KW-0175">Coiled coil</keyword>
<dbReference type="Gene3D" id="3.30.70.1820">
    <property type="entry name" value="L1 transposable element, RRM domain"/>
    <property type="match status" value="1"/>
</dbReference>
<dbReference type="Gene3D" id="3.30.250.20">
    <property type="entry name" value="L1 transposable element, C-terminal domain"/>
    <property type="match status" value="1"/>
</dbReference>
<evidence type="ECO:0000256" key="2">
    <source>
        <dbReference type="SAM" id="MobiDB-lite"/>
    </source>
</evidence>
<organism evidence="3 4">
    <name type="scientific">Pleurodeles waltl</name>
    <name type="common">Iberian ribbed newt</name>
    <dbReference type="NCBI Taxonomy" id="8319"/>
    <lineage>
        <taxon>Eukaryota</taxon>
        <taxon>Metazoa</taxon>
        <taxon>Chordata</taxon>
        <taxon>Craniata</taxon>
        <taxon>Vertebrata</taxon>
        <taxon>Euteleostomi</taxon>
        <taxon>Amphibia</taxon>
        <taxon>Batrachia</taxon>
        <taxon>Caudata</taxon>
        <taxon>Salamandroidea</taxon>
        <taxon>Salamandridae</taxon>
        <taxon>Pleurodelinae</taxon>
        <taxon>Pleurodeles</taxon>
    </lineage>
</organism>
<comment type="caution">
    <text evidence="3">The sequence shown here is derived from an EMBL/GenBank/DDBJ whole genome shotgun (WGS) entry which is preliminary data.</text>
</comment>
<evidence type="ECO:0000313" key="4">
    <source>
        <dbReference type="Proteomes" id="UP001066276"/>
    </source>
</evidence>
<protein>
    <submittedName>
        <fullName evidence="3">Uncharacterized protein</fullName>
    </submittedName>
</protein>
<dbReference type="EMBL" id="JANPWB010000001">
    <property type="protein sequence ID" value="KAJ1214549.1"/>
    <property type="molecule type" value="Genomic_DNA"/>
</dbReference>
<feature type="region of interest" description="Disordered" evidence="2">
    <location>
        <begin position="1"/>
        <end position="24"/>
    </location>
</feature>
<dbReference type="PANTHER" id="PTHR11505">
    <property type="entry name" value="L1 TRANSPOSABLE ELEMENT-RELATED"/>
    <property type="match status" value="1"/>
</dbReference>
<keyword evidence="4" id="KW-1185">Reference proteome</keyword>
<name>A0AAV7WKG4_PLEWA</name>
<proteinExistence type="predicted"/>
<reference evidence="3" key="1">
    <citation type="journal article" date="2022" name="bioRxiv">
        <title>Sequencing and chromosome-scale assembly of the giantPleurodeles waltlgenome.</title>
        <authorList>
            <person name="Brown T."/>
            <person name="Elewa A."/>
            <person name="Iarovenko S."/>
            <person name="Subramanian E."/>
            <person name="Araus A.J."/>
            <person name="Petzold A."/>
            <person name="Susuki M."/>
            <person name="Suzuki K.-i.T."/>
            <person name="Hayashi T."/>
            <person name="Toyoda A."/>
            <person name="Oliveira C."/>
            <person name="Osipova E."/>
            <person name="Leigh N.D."/>
            <person name="Simon A."/>
            <person name="Yun M.H."/>
        </authorList>
    </citation>
    <scope>NUCLEOTIDE SEQUENCE</scope>
    <source>
        <strain evidence="3">20211129_DDA</strain>
        <tissue evidence="3">Liver</tissue>
    </source>
</reference>
<dbReference type="InterPro" id="IPR004244">
    <property type="entry name" value="Transposase_22"/>
</dbReference>
<evidence type="ECO:0000256" key="1">
    <source>
        <dbReference type="SAM" id="Coils"/>
    </source>
</evidence>
<sequence length="295" mass="33243">MASNVVSEDSCFTTPGSIPSNENNLPQTLCSSPDIHTLAKPLGRSTVVSLIEGMMGQILKELRAIKLSQEKARKETKNQLSRLNAHLTHLSTQVSQAERRVSDLKVVKKQEESAISQVQSELEELQFKLDELENRSRRSNLRFIGVPEETSSVTKIVTDLIYKCILPEKATTKEDLSIMLVHRVPSNRVSNSNFSCTILVNVGDYRIKEQILSQTIRMRNFNSGDNFSFQVFSDMSIAAAHQRHEFVGLIDDFKRLRVPAGILQLAILKMLHKGQAHIFQDVQDAKNFLAVLKKQ</sequence>
<dbReference type="InterPro" id="IPR042566">
    <property type="entry name" value="L1_C"/>
</dbReference>